<feature type="non-terminal residue" evidence="1">
    <location>
        <position position="65"/>
    </location>
</feature>
<keyword evidence="2" id="KW-1185">Reference proteome</keyword>
<dbReference type="AlphaFoldDB" id="A0A5N5TCH8"/>
<dbReference type="Proteomes" id="UP000326759">
    <property type="component" value="Unassembled WGS sequence"/>
</dbReference>
<name>A0A5N5TCH8_9CRUS</name>
<protein>
    <submittedName>
        <fullName evidence="1">Uncharacterized protein</fullName>
    </submittedName>
</protein>
<dbReference type="EMBL" id="SEYY01003337">
    <property type="protein sequence ID" value="KAB7504354.1"/>
    <property type="molecule type" value="Genomic_DNA"/>
</dbReference>
<comment type="caution">
    <text evidence="1">The sequence shown here is derived from an EMBL/GenBank/DDBJ whole genome shotgun (WGS) entry which is preliminary data.</text>
</comment>
<gene>
    <name evidence="1" type="ORF">Anas_08613</name>
</gene>
<sequence>MGDLNIFCKYHTTLSCKLETMLRSLQNNLTHENDFQSLKPTYQTQHELTNILDKAITDSIGTSAK</sequence>
<evidence type="ECO:0000313" key="2">
    <source>
        <dbReference type="Proteomes" id="UP000326759"/>
    </source>
</evidence>
<evidence type="ECO:0000313" key="1">
    <source>
        <dbReference type="EMBL" id="KAB7504354.1"/>
    </source>
</evidence>
<organism evidence="1 2">
    <name type="scientific">Armadillidium nasatum</name>
    <dbReference type="NCBI Taxonomy" id="96803"/>
    <lineage>
        <taxon>Eukaryota</taxon>
        <taxon>Metazoa</taxon>
        <taxon>Ecdysozoa</taxon>
        <taxon>Arthropoda</taxon>
        <taxon>Crustacea</taxon>
        <taxon>Multicrustacea</taxon>
        <taxon>Malacostraca</taxon>
        <taxon>Eumalacostraca</taxon>
        <taxon>Peracarida</taxon>
        <taxon>Isopoda</taxon>
        <taxon>Oniscidea</taxon>
        <taxon>Crinocheta</taxon>
        <taxon>Armadillidiidae</taxon>
        <taxon>Armadillidium</taxon>
    </lineage>
</organism>
<proteinExistence type="predicted"/>
<reference evidence="1 2" key="1">
    <citation type="journal article" date="2019" name="PLoS Biol.">
        <title>Sex chromosomes control vertical transmission of feminizing Wolbachia symbionts in an isopod.</title>
        <authorList>
            <person name="Becking T."/>
            <person name="Chebbi M.A."/>
            <person name="Giraud I."/>
            <person name="Moumen B."/>
            <person name="Laverre T."/>
            <person name="Caubet Y."/>
            <person name="Peccoud J."/>
            <person name="Gilbert C."/>
            <person name="Cordaux R."/>
        </authorList>
    </citation>
    <scope>NUCLEOTIDE SEQUENCE [LARGE SCALE GENOMIC DNA]</scope>
    <source>
        <strain evidence="1">ANa2</strain>
        <tissue evidence="1">Whole body excluding digestive tract and cuticle</tissue>
    </source>
</reference>
<accession>A0A5N5TCH8</accession>